<dbReference type="PANTHER" id="PTHR42678">
    <property type="entry name" value="AMIDASE"/>
    <property type="match status" value="1"/>
</dbReference>
<proteinExistence type="predicted"/>
<sequence>MPTTTIHDKTSVATLLLVAFLALLAPVNASGNDRSVTLLPLALDERTLPQLRVLLDLGLVDSEQLVRFYFARMSALDDSGPRVNAMLDRVPDALERAREIDRHRHEDGHGPLYGIPFVVKDNIDVAGLPTSAGSMVLKGAYPQDSAHLVQRLQAAGAILLGKANMTELAASYGQPGYSSRGGITRNPWRLDRSVLGSSSGPAAAVAAGFAPFAIATDTEGSARGPAHATGLVTMRPTLGRISRDGIMPLAMSFDTPAPLTRTVTGNAWVLAAMAGRDDDDSATGFNAQSPFQLRRALRPPAAGSRPLEGVKLGVIAHREMGNREIEARLEQVLERIRTLGGETVRAELNGYYQDLWPQVVGPVHEAEFEPQLARYLEQFGDDQPDNLSELMALCKRFNSRAVVDHPIKKARIKGMERRLDEHMAGSAAYLQVVSRRIPALREELAGFMRDNDLDALIFPTEACPAPPLKGERDQPYECSADTPFSLGYIASATGFPELSLPMGLTRAGVPINFSLLGTARREARLYGIGQAFMQALSKNDPLALPGSAAQRLDDDNGEKTP</sequence>
<feature type="domain" description="Amidase" evidence="1">
    <location>
        <begin position="65"/>
        <end position="525"/>
    </location>
</feature>
<evidence type="ECO:0000313" key="2">
    <source>
        <dbReference type="EMBL" id="MFC0269570.1"/>
    </source>
</evidence>
<reference evidence="2 3" key="1">
    <citation type="submission" date="2024-09" db="EMBL/GenBank/DDBJ databases">
        <authorList>
            <person name="Sun Q."/>
            <person name="Mori K."/>
        </authorList>
    </citation>
    <scope>NUCLEOTIDE SEQUENCE [LARGE SCALE GENOMIC DNA]</scope>
    <source>
        <strain evidence="2 3">CCM 7415</strain>
    </source>
</reference>
<dbReference type="PANTHER" id="PTHR42678:SF34">
    <property type="entry name" value="OS04G0183300 PROTEIN"/>
    <property type="match status" value="1"/>
</dbReference>
<keyword evidence="3" id="KW-1185">Reference proteome</keyword>
<name>A0ABV6G7B9_9GAMM</name>
<evidence type="ECO:0000313" key="3">
    <source>
        <dbReference type="Proteomes" id="UP001589814"/>
    </source>
</evidence>
<dbReference type="InterPro" id="IPR023631">
    <property type="entry name" value="Amidase_dom"/>
</dbReference>
<protein>
    <submittedName>
        <fullName evidence="2">Amidase family protein</fullName>
    </submittedName>
</protein>
<evidence type="ECO:0000259" key="1">
    <source>
        <dbReference type="Pfam" id="PF01425"/>
    </source>
</evidence>
<accession>A0ABV6G7B9</accession>
<dbReference type="InterPro" id="IPR036928">
    <property type="entry name" value="AS_sf"/>
</dbReference>
<dbReference type="Pfam" id="PF01425">
    <property type="entry name" value="Amidase"/>
    <property type="match status" value="1"/>
</dbReference>
<dbReference type="Proteomes" id="UP001589814">
    <property type="component" value="Unassembled WGS sequence"/>
</dbReference>
<gene>
    <name evidence="2" type="ORF">ACFFHW_16505</name>
</gene>
<comment type="caution">
    <text evidence="2">The sequence shown here is derived from an EMBL/GenBank/DDBJ whole genome shotgun (WGS) entry which is preliminary data.</text>
</comment>
<dbReference type="EMBL" id="JBHLVX010000060">
    <property type="protein sequence ID" value="MFC0269570.1"/>
    <property type="molecule type" value="Genomic_DNA"/>
</dbReference>
<dbReference type="SUPFAM" id="SSF75304">
    <property type="entry name" value="Amidase signature (AS) enzymes"/>
    <property type="match status" value="1"/>
</dbReference>
<dbReference type="Gene3D" id="3.90.1300.10">
    <property type="entry name" value="Amidase signature (AS) domain"/>
    <property type="match status" value="1"/>
</dbReference>
<dbReference type="RefSeq" id="WP_019951206.1">
    <property type="nucleotide sequence ID" value="NZ_JBHLVX010000060.1"/>
</dbReference>
<organism evidence="2 3">
    <name type="scientific">Kushneria aurantia</name>
    <dbReference type="NCBI Taxonomy" id="504092"/>
    <lineage>
        <taxon>Bacteria</taxon>
        <taxon>Pseudomonadati</taxon>
        <taxon>Pseudomonadota</taxon>
        <taxon>Gammaproteobacteria</taxon>
        <taxon>Oceanospirillales</taxon>
        <taxon>Halomonadaceae</taxon>
        <taxon>Kushneria</taxon>
    </lineage>
</organism>